<keyword evidence="4" id="KW-1185">Reference proteome</keyword>
<evidence type="ECO:0000256" key="2">
    <source>
        <dbReference type="ARBA" id="ARBA00023002"/>
    </source>
</evidence>
<proteinExistence type="inferred from homology"/>
<comment type="similarity">
    <text evidence="1">Belongs to the short-chain dehydrogenases/reductases (SDR) family.</text>
</comment>
<dbReference type="RefSeq" id="XP_007721873.1">
    <property type="nucleotide sequence ID" value="XM_007723683.1"/>
</dbReference>
<keyword evidence="2" id="KW-0560">Oxidoreductase</keyword>
<reference evidence="3 4" key="1">
    <citation type="submission" date="2013-03" db="EMBL/GenBank/DDBJ databases">
        <title>The Genome Sequence of Capronia coronata CBS 617.96.</title>
        <authorList>
            <consortium name="The Broad Institute Genomics Platform"/>
            <person name="Cuomo C."/>
            <person name="de Hoog S."/>
            <person name="Gorbushina A."/>
            <person name="Walker B."/>
            <person name="Young S.K."/>
            <person name="Zeng Q."/>
            <person name="Gargeya S."/>
            <person name="Fitzgerald M."/>
            <person name="Haas B."/>
            <person name="Abouelleil A."/>
            <person name="Allen A.W."/>
            <person name="Alvarado L."/>
            <person name="Arachchi H.M."/>
            <person name="Berlin A.M."/>
            <person name="Chapman S.B."/>
            <person name="Gainer-Dewar J."/>
            <person name="Goldberg J."/>
            <person name="Griggs A."/>
            <person name="Gujja S."/>
            <person name="Hansen M."/>
            <person name="Howarth C."/>
            <person name="Imamovic A."/>
            <person name="Ireland A."/>
            <person name="Larimer J."/>
            <person name="McCowan C."/>
            <person name="Murphy C."/>
            <person name="Pearson M."/>
            <person name="Poon T.W."/>
            <person name="Priest M."/>
            <person name="Roberts A."/>
            <person name="Saif S."/>
            <person name="Shea T."/>
            <person name="Sisk P."/>
            <person name="Sykes S."/>
            <person name="Wortman J."/>
            <person name="Nusbaum C."/>
            <person name="Birren B."/>
        </authorList>
    </citation>
    <scope>NUCLEOTIDE SEQUENCE [LARGE SCALE GENOMIC DNA]</scope>
    <source>
        <strain evidence="3 4">CBS 617.96</strain>
    </source>
</reference>
<dbReference type="OrthoDB" id="153074at2759"/>
<dbReference type="PRINTS" id="PR00081">
    <property type="entry name" value="GDHRDH"/>
</dbReference>
<protein>
    <submittedName>
        <fullName evidence="3">Uncharacterized protein</fullName>
    </submittedName>
</protein>
<dbReference type="eggNOG" id="KOG1204">
    <property type="taxonomic scope" value="Eukaryota"/>
</dbReference>
<dbReference type="InterPro" id="IPR002347">
    <property type="entry name" value="SDR_fam"/>
</dbReference>
<dbReference type="HOGENOM" id="CLU_010194_2_11_1"/>
<dbReference type="Proteomes" id="UP000019484">
    <property type="component" value="Unassembled WGS sequence"/>
</dbReference>
<dbReference type="SUPFAM" id="SSF51735">
    <property type="entry name" value="NAD(P)-binding Rossmann-fold domains"/>
    <property type="match status" value="1"/>
</dbReference>
<accession>W9ZIT0</accession>
<comment type="caution">
    <text evidence="3">The sequence shown here is derived from an EMBL/GenBank/DDBJ whole genome shotgun (WGS) entry which is preliminary data.</text>
</comment>
<organism evidence="3 4">
    <name type="scientific">Capronia coronata CBS 617.96</name>
    <dbReference type="NCBI Taxonomy" id="1182541"/>
    <lineage>
        <taxon>Eukaryota</taxon>
        <taxon>Fungi</taxon>
        <taxon>Dikarya</taxon>
        <taxon>Ascomycota</taxon>
        <taxon>Pezizomycotina</taxon>
        <taxon>Eurotiomycetes</taxon>
        <taxon>Chaetothyriomycetidae</taxon>
        <taxon>Chaetothyriales</taxon>
        <taxon>Herpotrichiellaceae</taxon>
        <taxon>Capronia</taxon>
    </lineage>
</organism>
<dbReference type="PANTHER" id="PTHR43008:SF8">
    <property type="entry name" value="BENZIL REDUCTASE ((S)-BENZOIN FORMING) IRC24"/>
    <property type="match status" value="1"/>
</dbReference>
<evidence type="ECO:0000313" key="3">
    <source>
        <dbReference type="EMBL" id="EXJ94379.1"/>
    </source>
</evidence>
<dbReference type="STRING" id="1182541.W9ZIT0"/>
<name>W9ZIT0_9EURO</name>
<evidence type="ECO:0000313" key="4">
    <source>
        <dbReference type="Proteomes" id="UP000019484"/>
    </source>
</evidence>
<dbReference type="InterPro" id="IPR036291">
    <property type="entry name" value="NAD(P)-bd_dom_sf"/>
</dbReference>
<gene>
    <name evidence="3" type="ORF">A1O1_02773</name>
</gene>
<dbReference type="GO" id="GO:0050664">
    <property type="term" value="F:oxidoreductase activity, acting on NAD(P)H, oxygen as acceptor"/>
    <property type="evidence" value="ECO:0007669"/>
    <property type="project" value="TreeGrafter"/>
</dbReference>
<dbReference type="Pfam" id="PF00106">
    <property type="entry name" value="adh_short"/>
    <property type="match status" value="1"/>
</dbReference>
<dbReference type="GO" id="GO:0016616">
    <property type="term" value="F:oxidoreductase activity, acting on the CH-OH group of donors, NAD or NADP as acceptor"/>
    <property type="evidence" value="ECO:0007669"/>
    <property type="project" value="UniProtKB-ARBA"/>
</dbReference>
<dbReference type="PANTHER" id="PTHR43008">
    <property type="entry name" value="BENZIL REDUCTASE"/>
    <property type="match status" value="1"/>
</dbReference>
<dbReference type="AlphaFoldDB" id="W9ZIT0"/>
<dbReference type="EMBL" id="AMWN01000002">
    <property type="protein sequence ID" value="EXJ94379.1"/>
    <property type="molecule type" value="Genomic_DNA"/>
</dbReference>
<dbReference type="GeneID" id="19157672"/>
<sequence length="261" mass="28599">MASGRRILVVGGGLGIGQKVTQYLLQHHTAKVVVFGLHVAPELGPLASTGRLHIVQGDATSDAARAQAREAVLEFMGGIDTLVITVGVMGEIQRLGGMSSVKLLQTYSINVFAPMLMCQTFLPELRKTRGDIIILSSTVDKNVKYAGWIQYCSSKAALTRFIQVLAHEESDVKVHGVYPGLTKTTMPAEIIAGKFTGIMTDDEVQKFRNWDKLGEIEPPEWCANAVAKLAARDIPVWTNGVCRYYYEYDPDCRNLRGSAQL</sequence>
<dbReference type="Gene3D" id="3.40.50.720">
    <property type="entry name" value="NAD(P)-binding Rossmann-like Domain"/>
    <property type="match status" value="1"/>
</dbReference>
<evidence type="ECO:0000256" key="1">
    <source>
        <dbReference type="ARBA" id="ARBA00006484"/>
    </source>
</evidence>